<sequence>MYLANVLALPPAVILLLCTAAPAAAAAAAELQWPHNLPRHMKYFPEDEAHAKRGISIQDRLRREKPIGVKKMSSDEGEMFFLDNWIFASDVHEKRDEDAGELHNITDQVVSPLRPHSEQAMLDSMLRFAVRDTLMKRQFKCPEGTNDCSSIGAPNSCCGTGSTCITVEDTGYGSVGCCPNGRDCSGDISCNEDAGYTSCPNSPNGGCCLPGYSCHDVGCIAAGTSITYVQPPTSTPRPSSATSAAVTVVPTTPSATTPSTSATPTSSSAYTCSTGWFSCPASLGGGCCQNGRECATGASCIGSDEPTSTSSMAPDAPVRPTSGITSEEPAPTLGGDGCPVGFYVCSAYYPSGCCRVGRDCQTTGSCVPTSSETILNTNGVVVVAPTGASVATTAAPQGGSCPSAWYSCPANRGGNCCPDGFECGEQCTATAGTSVSNKVAPSTASFFPPSTLWVLASGAVGIGAAMLLL</sequence>
<dbReference type="AlphaFoldDB" id="A0A2T2NSZ8"/>
<gene>
    <name evidence="3" type="ORF">BS50DRAFT_632477</name>
</gene>
<dbReference type="OrthoDB" id="2426396at2759"/>
<dbReference type="EMBL" id="KZ678133">
    <property type="protein sequence ID" value="PSN68561.1"/>
    <property type="molecule type" value="Genomic_DNA"/>
</dbReference>
<evidence type="ECO:0000313" key="3">
    <source>
        <dbReference type="EMBL" id="PSN68561.1"/>
    </source>
</evidence>
<organism evidence="3 4">
    <name type="scientific">Corynespora cassiicola Philippines</name>
    <dbReference type="NCBI Taxonomy" id="1448308"/>
    <lineage>
        <taxon>Eukaryota</taxon>
        <taxon>Fungi</taxon>
        <taxon>Dikarya</taxon>
        <taxon>Ascomycota</taxon>
        <taxon>Pezizomycotina</taxon>
        <taxon>Dothideomycetes</taxon>
        <taxon>Pleosporomycetidae</taxon>
        <taxon>Pleosporales</taxon>
        <taxon>Corynesporascaceae</taxon>
        <taxon>Corynespora</taxon>
    </lineage>
</organism>
<name>A0A2T2NSZ8_CORCC</name>
<accession>A0A2T2NSZ8</accession>
<dbReference type="PANTHER" id="PTHR39599">
    <property type="entry name" value="GPI-ANCHORED PROTEIN (EUROFUNG)-RELATED-RELATED"/>
    <property type="match status" value="1"/>
</dbReference>
<keyword evidence="2" id="KW-0732">Signal</keyword>
<evidence type="ECO:0000256" key="2">
    <source>
        <dbReference type="SAM" id="SignalP"/>
    </source>
</evidence>
<dbReference type="Proteomes" id="UP000240883">
    <property type="component" value="Unassembled WGS sequence"/>
</dbReference>
<feature type="signal peptide" evidence="2">
    <location>
        <begin position="1"/>
        <end position="28"/>
    </location>
</feature>
<feature type="region of interest" description="Disordered" evidence="1">
    <location>
        <begin position="304"/>
        <end position="330"/>
    </location>
</feature>
<protein>
    <recommendedName>
        <fullName evidence="5">GPI anchored protein</fullName>
    </recommendedName>
</protein>
<keyword evidence="4" id="KW-1185">Reference proteome</keyword>
<reference evidence="3 4" key="1">
    <citation type="journal article" date="2018" name="Front. Microbiol.">
        <title>Genome-Wide Analysis of Corynespora cassiicola Leaf Fall Disease Putative Effectors.</title>
        <authorList>
            <person name="Lopez D."/>
            <person name="Ribeiro S."/>
            <person name="Label P."/>
            <person name="Fumanal B."/>
            <person name="Venisse J.S."/>
            <person name="Kohler A."/>
            <person name="de Oliveira R.R."/>
            <person name="Labutti K."/>
            <person name="Lipzen A."/>
            <person name="Lail K."/>
            <person name="Bauer D."/>
            <person name="Ohm R.A."/>
            <person name="Barry K.W."/>
            <person name="Spatafora J."/>
            <person name="Grigoriev I.V."/>
            <person name="Martin F.M."/>
            <person name="Pujade-Renaud V."/>
        </authorList>
    </citation>
    <scope>NUCLEOTIDE SEQUENCE [LARGE SCALE GENOMIC DNA]</scope>
    <source>
        <strain evidence="3 4">Philippines</strain>
    </source>
</reference>
<dbReference type="PANTHER" id="PTHR39599:SF2">
    <property type="entry name" value="ANCHORED PROTEIN, PUTATIVE (AFU_ORTHOLOGUE AFUA_1G09650)-RELATED"/>
    <property type="match status" value="1"/>
</dbReference>
<feature type="chain" id="PRO_5015506471" description="GPI anchored protein" evidence="2">
    <location>
        <begin position="29"/>
        <end position="469"/>
    </location>
</feature>
<proteinExistence type="predicted"/>
<evidence type="ECO:0008006" key="5">
    <source>
        <dbReference type="Google" id="ProtNLM"/>
    </source>
</evidence>
<evidence type="ECO:0000313" key="4">
    <source>
        <dbReference type="Proteomes" id="UP000240883"/>
    </source>
</evidence>
<evidence type="ECO:0000256" key="1">
    <source>
        <dbReference type="SAM" id="MobiDB-lite"/>
    </source>
</evidence>
<dbReference type="STRING" id="1448308.A0A2T2NSZ8"/>